<gene>
    <name evidence="3" type="ORF">FKZ61_05330</name>
</gene>
<dbReference type="InParanoid" id="A0A540VJW6"/>
<sequence>MQVATVSSKYQVVIPRHIRDQFNLKPGSKVMFIPYNQTLRLVVVPPVEQAQGMLAGIDTAPQREKDEREL</sequence>
<dbReference type="RefSeq" id="WP_141609042.1">
    <property type="nucleotide sequence ID" value="NZ_VIGC02000005.1"/>
</dbReference>
<dbReference type="GO" id="GO:0003677">
    <property type="term" value="F:DNA binding"/>
    <property type="evidence" value="ECO:0007669"/>
    <property type="project" value="UniProtKB-UniRule"/>
</dbReference>
<dbReference type="Proteomes" id="UP000317371">
    <property type="component" value="Unassembled WGS sequence"/>
</dbReference>
<dbReference type="PROSITE" id="PS51740">
    <property type="entry name" value="SPOVT_ABRB"/>
    <property type="match status" value="1"/>
</dbReference>
<keyword evidence="1 3" id="KW-0238">DNA-binding</keyword>
<evidence type="ECO:0000313" key="3">
    <source>
        <dbReference type="EMBL" id="TQE97057.1"/>
    </source>
</evidence>
<dbReference type="Pfam" id="PF04014">
    <property type="entry name" value="MazE_antitoxin"/>
    <property type="match status" value="1"/>
</dbReference>
<keyword evidence="4" id="KW-1185">Reference proteome</keyword>
<dbReference type="SMART" id="SM00966">
    <property type="entry name" value="SpoVT_AbrB"/>
    <property type="match status" value="1"/>
</dbReference>
<dbReference type="NCBIfam" id="TIGR01439">
    <property type="entry name" value="lp_hng_hel_AbrB"/>
    <property type="match status" value="1"/>
</dbReference>
<dbReference type="OrthoDB" id="9811597at2"/>
<evidence type="ECO:0000313" key="4">
    <source>
        <dbReference type="Proteomes" id="UP000317371"/>
    </source>
</evidence>
<dbReference type="InterPro" id="IPR007159">
    <property type="entry name" value="SpoVT-AbrB_dom"/>
</dbReference>
<name>A0A540VJW6_9CHLR</name>
<dbReference type="InterPro" id="IPR037914">
    <property type="entry name" value="SpoVT-AbrB_sf"/>
</dbReference>
<organism evidence="3 4">
    <name type="scientific">Litorilinea aerophila</name>
    <dbReference type="NCBI Taxonomy" id="1204385"/>
    <lineage>
        <taxon>Bacteria</taxon>
        <taxon>Bacillati</taxon>
        <taxon>Chloroflexota</taxon>
        <taxon>Caldilineae</taxon>
        <taxon>Caldilineales</taxon>
        <taxon>Caldilineaceae</taxon>
        <taxon>Litorilinea</taxon>
    </lineage>
</organism>
<dbReference type="Gene3D" id="2.10.260.10">
    <property type="match status" value="1"/>
</dbReference>
<dbReference type="EMBL" id="VIGC01000005">
    <property type="protein sequence ID" value="TQE97057.1"/>
    <property type="molecule type" value="Genomic_DNA"/>
</dbReference>
<protein>
    <submittedName>
        <fullName evidence="3">AbrB/MazE/SpoVT family DNA-binding domain-containing protein</fullName>
    </submittedName>
</protein>
<comment type="caution">
    <text evidence="3">The sequence shown here is derived from an EMBL/GenBank/DDBJ whole genome shotgun (WGS) entry which is preliminary data.</text>
</comment>
<accession>A0A540VJW6</accession>
<evidence type="ECO:0000259" key="2">
    <source>
        <dbReference type="PROSITE" id="PS51740"/>
    </source>
</evidence>
<evidence type="ECO:0000256" key="1">
    <source>
        <dbReference type="PROSITE-ProRule" id="PRU01076"/>
    </source>
</evidence>
<dbReference type="AlphaFoldDB" id="A0A540VJW6"/>
<dbReference type="SUPFAM" id="SSF89447">
    <property type="entry name" value="AbrB/MazE/MraZ-like"/>
    <property type="match status" value="1"/>
</dbReference>
<proteinExistence type="predicted"/>
<reference evidence="3 4" key="1">
    <citation type="submission" date="2019-06" db="EMBL/GenBank/DDBJ databases">
        <title>Genome sequence of Litorilinea aerophila BAA-2444.</title>
        <authorList>
            <person name="Maclea K.S."/>
            <person name="Maurais E.G."/>
            <person name="Iannazzi L.C."/>
        </authorList>
    </citation>
    <scope>NUCLEOTIDE SEQUENCE [LARGE SCALE GENOMIC DNA]</scope>
    <source>
        <strain evidence="3 4">ATCC BAA-2444</strain>
    </source>
</reference>
<feature type="domain" description="SpoVT-AbrB" evidence="2">
    <location>
        <begin position="1"/>
        <end position="46"/>
    </location>
</feature>